<protein>
    <recommendedName>
        <fullName evidence="4">Secreted protein</fullName>
    </recommendedName>
</protein>
<evidence type="ECO:0000313" key="2">
    <source>
        <dbReference type="EMBL" id="RKH93410.1"/>
    </source>
</evidence>
<proteinExistence type="predicted"/>
<gene>
    <name evidence="2" type="ORF">D7Y13_34540</name>
</gene>
<sequence length="133" mass="13749">MKGMMIRRAALGAVVAVLVGLGGAPAFAANGTAYTSDAGDTAGKTYFNDDGDIYTVYDTDSDNEGVVGWVEVQQANGSWKAFARVYVGTGYNTHASNNVDIVREGARVKIVACRQNGPSGTPYSCGTAIISGS</sequence>
<evidence type="ECO:0000313" key="3">
    <source>
        <dbReference type="Proteomes" id="UP000278907"/>
    </source>
</evidence>
<evidence type="ECO:0000256" key="1">
    <source>
        <dbReference type="SAM" id="SignalP"/>
    </source>
</evidence>
<evidence type="ECO:0008006" key="4">
    <source>
        <dbReference type="Google" id="ProtNLM"/>
    </source>
</evidence>
<name>A0ABX9Q832_9BACT</name>
<keyword evidence="1" id="KW-0732">Signal</keyword>
<reference evidence="2 3" key="1">
    <citation type="submission" date="2018-09" db="EMBL/GenBank/DDBJ databases">
        <authorList>
            <person name="Livingstone P.G."/>
            <person name="Whitworth D.E."/>
        </authorList>
    </citation>
    <scope>NUCLEOTIDE SEQUENCE [LARGE SCALE GENOMIC DNA]</scope>
    <source>
        <strain evidence="2 3">CA031B</strain>
    </source>
</reference>
<feature type="chain" id="PRO_5045463393" description="Secreted protein" evidence="1">
    <location>
        <begin position="29"/>
        <end position="133"/>
    </location>
</feature>
<feature type="signal peptide" evidence="1">
    <location>
        <begin position="1"/>
        <end position="28"/>
    </location>
</feature>
<comment type="caution">
    <text evidence="2">The sequence shown here is derived from an EMBL/GenBank/DDBJ whole genome shotgun (WGS) entry which is preliminary data.</text>
</comment>
<dbReference type="Proteomes" id="UP000278907">
    <property type="component" value="Unassembled WGS sequence"/>
</dbReference>
<keyword evidence="3" id="KW-1185">Reference proteome</keyword>
<dbReference type="EMBL" id="RAWI01000411">
    <property type="protein sequence ID" value="RKH93410.1"/>
    <property type="molecule type" value="Genomic_DNA"/>
</dbReference>
<accession>A0ABX9Q832</accession>
<organism evidence="2 3">
    <name type="scientific">Corallococcus praedator</name>
    <dbReference type="NCBI Taxonomy" id="2316724"/>
    <lineage>
        <taxon>Bacteria</taxon>
        <taxon>Pseudomonadati</taxon>
        <taxon>Myxococcota</taxon>
        <taxon>Myxococcia</taxon>
        <taxon>Myxococcales</taxon>
        <taxon>Cystobacterineae</taxon>
        <taxon>Myxococcaceae</taxon>
        <taxon>Corallococcus</taxon>
    </lineage>
</organism>